<organism evidence="2 3">
    <name type="scientific">Roseibium denhamense</name>
    <dbReference type="NCBI Taxonomy" id="76305"/>
    <lineage>
        <taxon>Bacteria</taxon>
        <taxon>Pseudomonadati</taxon>
        <taxon>Pseudomonadota</taxon>
        <taxon>Alphaproteobacteria</taxon>
        <taxon>Hyphomicrobiales</taxon>
        <taxon>Stappiaceae</taxon>
        <taxon>Roseibium</taxon>
    </lineage>
</organism>
<dbReference type="InterPro" id="IPR006675">
    <property type="entry name" value="HDIG_dom"/>
</dbReference>
<name>A0ABY1NWA0_9HYPH</name>
<protein>
    <submittedName>
        <fullName evidence="2">HDIG domain-containing protein</fullName>
    </submittedName>
</protein>
<dbReference type="RefSeq" id="WP_155190628.1">
    <property type="nucleotide sequence ID" value="NZ_BAAAEA010000003.1"/>
</dbReference>
<sequence length="359" mass="39690">MHDVLFVSDSIPRSIDRASLIARAFNTLILAPKRVNASQMKSAGIVVFDLLLNNQDTVELIEEAQRQNPNVIVFYSGANQVEKVQANTLTGAQLAERSHRTAPIVRMMQTLLRGKKKTTTMREAAEIVDKIATSFEDISMAAILGDPIPLQKLTDASDTINGTLAKYSLSSFLGALQDYHSHTTRHTLLVATVAADFCEKLKLSEKTREMMVSGAIVHDIGKTSIPLAILDKPGKLSESEMELVRTHARHGQRILAKHPKIDDRIKTLALEHHEFLDGSGYPDGKSGNDLCTEVRILTICDIYSALIEQRSYKAPIPSRIAIGMLEEMGGKLDQRLVAEFKKIHQAESGFAKVRPRRAS</sequence>
<comment type="caution">
    <text evidence="2">The sequence shown here is derived from an EMBL/GenBank/DDBJ whole genome shotgun (WGS) entry which is preliminary data.</text>
</comment>
<accession>A0ABY1NWA0</accession>
<dbReference type="PANTHER" id="PTHR43155:SF2">
    <property type="entry name" value="CYCLIC DI-GMP PHOSPHODIESTERASE PA4108"/>
    <property type="match status" value="1"/>
</dbReference>
<reference evidence="2 3" key="1">
    <citation type="submission" date="2017-05" db="EMBL/GenBank/DDBJ databases">
        <authorList>
            <person name="Varghese N."/>
            <person name="Submissions S."/>
        </authorList>
    </citation>
    <scope>NUCLEOTIDE SEQUENCE [LARGE SCALE GENOMIC DNA]</scope>
    <source>
        <strain evidence="2 3">DSM 15949</strain>
    </source>
</reference>
<dbReference type="CDD" id="cd00077">
    <property type="entry name" value="HDc"/>
    <property type="match status" value="1"/>
</dbReference>
<dbReference type="SUPFAM" id="SSF109604">
    <property type="entry name" value="HD-domain/PDEase-like"/>
    <property type="match status" value="1"/>
</dbReference>
<dbReference type="NCBIfam" id="TIGR00277">
    <property type="entry name" value="HDIG"/>
    <property type="match status" value="1"/>
</dbReference>
<evidence type="ECO:0000259" key="1">
    <source>
        <dbReference type="PROSITE" id="PS51832"/>
    </source>
</evidence>
<dbReference type="EMBL" id="FXTT01000002">
    <property type="protein sequence ID" value="SMP18711.1"/>
    <property type="molecule type" value="Genomic_DNA"/>
</dbReference>
<evidence type="ECO:0000313" key="3">
    <source>
        <dbReference type="Proteomes" id="UP001157914"/>
    </source>
</evidence>
<dbReference type="PROSITE" id="PS51832">
    <property type="entry name" value="HD_GYP"/>
    <property type="match status" value="1"/>
</dbReference>
<dbReference type="PANTHER" id="PTHR43155">
    <property type="entry name" value="CYCLIC DI-GMP PHOSPHODIESTERASE PA4108-RELATED"/>
    <property type="match status" value="1"/>
</dbReference>
<proteinExistence type="predicted"/>
<dbReference type="SMART" id="SM00471">
    <property type="entry name" value="HDc"/>
    <property type="match status" value="1"/>
</dbReference>
<gene>
    <name evidence="2" type="ORF">SAMN06265374_1955</name>
</gene>
<dbReference type="InterPro" id="IPR003607">
    <property type="entry name" value="HD/PDEase_dom"/>
</dbReference>
<dbReference type="Pfam" id="PF13487">
    <property type="entry name" value="HD_5"/>
    <property type="match status" value="1"/>
</dbReference>
<feature type="domain" description="HD-GYP" evidence="1">
    <location>
        <begin position="161"/>
        <end position="356"/>
    </location>
</feature>
<dbReference type="Gene3D" id="1.10.3210.10">
    <property type="entry name" value="Hypothetical protein af1432"/>
    <property type="match status" value="1"/>
</dbReference>
<keyword evidence="3" id="KW-1185">Reference proteome</keyword>
<dbReference type="Proteomes" id="UP001157914">
    <property type="component" value="Unassembled WGS sequence"/>
</dbReference>
<dbReference type="InterPro" id="IPR037522">
    <property type="entry name" value="HD_GYP_dom"/>
</dbReference>
<evidence type="ECO:0000313" key="2">
    <source>
        <dbReference type="EMBL" id="SMP18711.1"/>
    </source>
</evidence>